<proteinExistence type="predicted"/>
<keyword evidence="5" id="KW-1185">Reference proteome</keyword>
<evidence type="ECO:0000313" key="4">
    <source>
        <dbReference type="EMBL" id="CAD5245030.1"/>
    </source>
</evidence>
<dbReference type="EMBL" id="LR881183">
    <property type="protein sequence ID" value="CAD5245030.1"/>
    <property type="molecule type" value="Genomic_DNA"/>
</dbReference>
<keyword evidence="2" id="KW-0812">Transmembrane</keyword>
<evidence type="ECO:0000256" key="2">
    <source>
        <dbReference type="SAM" id="Phobius"/>
    </source>
</evidence>
<accession>A0A7G2DAS5</accession>
<dbReference type="Pfam" id="PF05763">
    <property type="entry name" value="DUF835"/>
    <property type="match status" value="1"/>
</dbReference>
<name>A0A7G2DAS5_9EURY</name>
<keyword evidence="2" id="KW-1133">Transmembrane helix</keyword>
<feature type="domain" description="DUF835" evidence="3">
    <location>
        <begin position="115"/>
        <end position="249"/>
    </location>
</feature>
<dbReference type="KEGG" id="tcq:TIRI35C_1876"/>
<keyword evidence="2" id="KW-0472">Membrane</keyword>
<dbReference type="InterPro" id="IPR008553">
    <property type="entry name" value="DUF835"/>
</dbReference>
<feature type="transmembrane region" description="Helical" evidence="2">
    <location>
        <begin position="6"/>
        <end position="25"/>
    </location>
</feature>
<evidence type="ECO:0000256" key="1">
    <source>
        <dbReference type="SAM" id="MobiDB-lite"/>
    </source>
</evidence>
<sequence>MVTEIDAVTFVEGLLLAGVSGYLLIRIRLLHRYGELHKREYSMELSVIFSLFALAGIALMVAAATESAPPRAPDIVALTAFIVISILSMRELLRKTPGVISPKGVGIKESSVFLVESENEAKLMMKTFHLKGAPVMAISRRPYEEWVSKFGFSPKTFLWLSNVQHPHAVSPSSLYILREEAVRFMRENPGGVVYVDGIEYMTFYSEFSTIAKFLFTLRDYALTTRAYVVVLASPEALGPTKFNILAREFRRPDFGEIEDTLSEKAFFGTVRKEDLERLLENDSGDVEEKVMPGGPENAGDKGDKNRG</sequence>
<feature type="compositionally biased region" description="Basic and acidic residues" evidence="1">
    <location>
        <begin position="278"/>
        <end position="290"/>
    </location>
</feature>
<evidence type="ECO:0000259" key="3">
    <source>
        <dbReference type="Pfam" id="PF05763"/>
    </source>
</evidence>
<feature type="region of interest" description="Disordered" evidence="1">
    <location>
        <begin position="278"/>
        <end position="307"/>
    </location>
</feature>
<feature type="compositionally biased region" description="Basic and acidic residues" evidence="1">
    <location>
        <begin position="298"/>
        <end position="307"/>
    </location>
</feature>
<feature type="transmembrane region" description="Helical" evidence="2">
    <location>
        <begin position="45"/>
        <end position="63"/>
    </location>
</feature>
<dbReference type="Proteomes" id="UP000516304">
    <property type="component" value="Chromosome TIRI35C"/>
</dbReference>
<feature type="transmembrane region" description="Helical" evidence="2">
    <location>
        <begin position="75"/>
        <end position="93"/>
    </location>
</feature>
<reference evidence="4 5" key="1">
    <citation type="submission" date="2020-09" db="EMBL/GenBank/DDBJ databases">
        <authorList>
            <person name="Courtine D."/>
        </authorList>
    </citation>
    <scope>NUCLEOTIDE SEQUENCE [LARGE SCALE GENOMIC DNA]</scope>
    <source>
        <strain evidence="4 5">IRI35c</strain>
    </source>
</reference>
<gene>
    <name evidence="4" type="ORF">TIRI35C_1876</name>
</gene>
<protein>
    <recommendedName>
        <fullName evidence="3">DUF835 domain-containing protein</fullName>
    </recommendedName>
</protein>
<evidence type="ECO:0000313" key="5">
    <source>
        <dbReference type="Proteomes" id="UP000516304"/>
    </source>
</evidence>
<dbReference type="AlphaFoldDB" id="A0A7G2DAS5"/>
<organism evidence="4 5">
    <name type="scientific">Thermococcus camini</name>
    <dbReference type="NCBI Taxonomy" id="2016373"/>
    <lineage>
        <taxon>Archaea</taxon>
        <taxon>Methanobacteriati</taxon>
        <taxon>Methanobacteriota</taxon>
        <taxon>Thermococci</taxon>
        <taxon>Thermococcales</taxon>
        <taxon>Thermococcaceae</taxon>
        <taxon>Thermococcus</taxon>
    </lineage>
</organism>